<keyword evidence="2" id="KW-1185">Reference proteome</keyword>
<reference evidence="1 2" key="1">
    <citation type="journal article" date="2018" name="Sci. Rep.">
        <title>Genomic signatures of local adaptation to the degree of environmental predictability in rotifers.</title>
        <authorList>
            <person name="Franch-Gras L."/>
            <person name="Hahn C."/>
            <person name="Garcia-Roger E.M."/>
            <person name="Carmona M.J."/>
            <person name="Serra M."/>
            <person name="Gomez A."/>
        </authorList>
    </citation>
    <scope>NUCLEOTIDE SEQUENCE [LARGE SCALE GENOMIC DNA]</scope>
    <source>
        <strain evidence="1">HYR1</strain>
    </source>
</reference>
<sequence>MTNILLMPFKEPFLFYARNSIKQPRFRSIIRLTQQAIFTQFVFNLNFNTFLIGPGLWKQIFEETKDNNLVTNSIKTWIEVSLLKLHFAWASKTKQTT</sequence>
<evidence type="ECO:0000313" key="1">
    <source>
        <dbReference type="EMBL" id="RNA09109.1"/>
    </source>
</evidence>
<proteinExistence type="predicted"/>
<name>A0A3M7QCX5_BRAPC</name>
<dbReference type="AlphaFoldDB" id="A0A3M7QCX5"/>
<organism evidence="1 2">
    <name type="scientific">Brachionus plicatilis</name>
    <name type="common">Marine rotifer</name>
    <name type="synonym">Brachionus muelleri</name>
    <dbReference type="NCBI Taxonomy" id="10195"/>
    <lineage>
        <taxon>Eukaryota</taxon>
        <taxon>Metazoa</taxon>
        <taxon>Spiralia</taxon>
        <taxon>Gnathifera</taxon>
        <taxon>Rotifera</taxon>
        <taxon>Eurotatoria</taxon>
        <taxon>Monogononta</taxon>
        <taxon>Pseudotrocha</taxon>
        <taxon>Ploima</taxon>
        <taxon>Brachionidae</taxon>
        <taxon>Brachionus</taxon>
    </lineage>
</organism>
<dbReference type="Proteomes" id="UP000276133">
    <property type="component" value="Unassembled WGS sequence"/>
</dbReference>
<comment type="caution">
    <text evidence="1">The sequence shown here is derived from an EMBL/GenBank/DDBJ whole genome shotgun (WGS) entry which is preliminary data.</text>
</comment>
<dbReference type="EMBL" id="REGN01006545">
    <property type="protein sequence ID" value="RNA09109.1"/>
    <property type="molecule type" value="Genomic_DNA"/>
</dbReference>
<accession>A0A3M7QCX5</accession>
<protein>
    <submittedName>
        <fullName evidence="1">Uncharacterized protein</fullName>
    </submittedName>
</protein>
<evidence type="ECO:0000313" key="2">
    <source>
        <dbReference type="Proteomes" id="UP000276133"/>
    </source>
</evidence>
<gene>
    <name evidence="1" type="ORF">BpHYR1_013713</name>
</gene>